<accession>A0A1K0H7D7</accession>
<feature type="compositionally biased region" description="Polar residues" evidence="2">
    <location>
        <begin position="562"/>
        <end position="577"/>
    </location>
</feature>
<feature type="compositionally biased region" description="Polar residues" evidence="2">
    <location>
        <begin position="484"/>
        <end position="513"/>
    </location>
</feature>
<reference evidence="5" key="3">
    <citation type="submission" date="2018-08" db="EMBL/GenBank/DDBJ databases">
        <authorList>
            <person name="Guldener U."/>
        </authorList>
    </citation>
    <scope>NUCLEOTIDE SEQUENCE</scope>
    <source>
        <strain evidence="5">UB2</strain>
    </source>
</reference>
<dbReference type="Gene3D" id="3.30.230.30">
    <property type="entry name" value="Impact, N-terminal domain"/>
    <property type="match status" value="1"/>
</dbReference>
<reference evidence="6" key="1">
    <citation type="submission" date="2016-04" db="EMBL/GenBank/DDBJ databases">
        <authorList>
            <person name="Guldener U."/>
            <person name="Guldener U."/>
        </authorList>
    </citation>
    <scope>NUCLEOTIDE SEQUENCE [LARGE SCALE GENOMIC DNA]</scope>
    <source>
        <strain evidence="6">UB2112</strain>
    </source>
</reference>
<dbReference type="InterPro" id="IPR001498">
    <property type="entry name" value="Impact_N"/>
</dbReference>
<feature type="region of interest" description="Disordered" evidence="2">
    <location>
        <begin position="1"/>
        <end position="189"/>
    </location>
</feature>
<sequence length="646" mass="70843">MSRRRREQQSVSPPADHEEELIEDHTLDDELARELEEERQKILAATGHQNGAQAEAVNEQQEYQGDDGEMADEQDANDEDDLDAEIVEEEDNSEDEWQPPESASRRSSRRSKRRRHQSNSEDGDYGALEEAQSDQEPALKKLNKTTAKKPAKAKKANGDTTADKTKRPLRQTEAVEGDQEEAYDSFHQEAERVQAEVEAAAAWADVRRRKEAGQAPPSTNGTTSKPTSQPTAGKPASAPSLTAWLGKGPSASSSLSELAASLPMPTTCKAAQIVDRNSLFVGYVYPLTNASPAYISALLSHLTRVVHPTVPTDLLPPQFANAPANKRGSSHDMYAYRVFELKRGRTGLAGPDDFSLQEDKEDDGERWGGDRVLKVARDEGASDVLVIVSRWYGGELLGPVRFDHIENAARAAMQEHMGKEEVEEFRQRIQHLDQKIAWIKAKAQGTEEAAADVQVDKYGDLTMERAQRLWLARQKALAALQKRWTNQSMPPSQVEVQQAEDMTTNAQPSSSENEAVLPQAESSQTAVSTTVAEAPLSSQDVAAKVDLESTEQPAADEPMPSNDATPDASPSTSQANVPTVKPEPPLTSLDAPIRVKDEEDTASLPLATDQAQTESVEEEEDDKSKVKLEPTEDDDAPDLTGWDDLS</sequence>
<dbReference type="GO" id="GO:0140469">
    <property type="term" value="P:GCN2-mediated signaling"/>
    <property type="evidence" value="ECO:0007669"/>
    <property type="project" value="TreeGrafter"/>
</dbReference>
<evidence type="ECO:0000313" key="4">
    <source>
        <dbReference type="EMBL" id="SAM83756.1"/>
    </source>
</evidence>
<dbReference type="InterPro" id="IPR036956">
    <property type="entry name" value="Impact_N_sf"/>
</dbReference>
<feature type="region of interest" description="Disordered" evidence="2">
    <location>
        <begin position="483"/>
        <end position="646"/>
    </location>
</feature>
<dbReference type="OrthoDB" id="69641at2759"/>
<gene>
    <name evidence="5" type="ORF">UBRO2_00019</name>
    <name evidence="4" type="ORF">UBRO_06537</name>
</gene>
<dbReference type="EMBL" id="ULHB01000001">
    <property type="protein sequence ID" value="SYW73744.1"/>
    <property type="molecule type" value="Genomic_DNA"/>
</dbReference>
<feature type="compositionally biased region" description="Acidic residues" evidence="2">
    <location>
        <begin position="64"/>
        <end position="98"/>
    </location>
</feature>
<dbReference type="PANTHER" id="PTHR16301">
    <property type="entry name" value="IMPACT-RELATED"/>
    <property type="match status" value="1"/>
</dbReference>
<dbReference type="PANTHER" id="PTHR16301:SF25">
    <property type="entry name" value="PROTEIN IMPACT"/>
    <property type="match status" value="1"/>
</dbReference>
<feature type="compositionally biased region" description="Polar residues" evidence="2">
    <location>
        <begin position="216"/>
        <end position="231"/>
    </location>
</feature>
<comment type="similarity">
    <text evidence="1">Belongs to the IMPACT family.</text>
</comment>
<feature type="compositionally biased region" description="Polar residues" evidence="2">
    <location>
        <begin position="47"/>
        <end position="63"/>
    </location>
</feature>
<evidence type="ECO:0000313" key="7">
    <source>
        <dbReference type="Proteomes" id="UP000658997"/>
    </source>
</evidence>
<dbReference type="InterPro" id="IPR020568">
    <property type="entry name" value="Ribosomal_Su5_D2-typ_SF"/>
</dbReference>
<feature type="domain" description="Impact N-terminal" evidence="3">
    <location>
        <begin position="325"/>
        <end position="412"/>
    </location>
</feature>
<feature type="compositionally biased region" description="Basic residues" evidence="2">
    <location>
        <begin position="106"/>
        <end position="117"/>
    </location>
</feature>
<evidence type="ECO:0000256" key="2">
    <source>
        <dbReference type="SAM" id="MobiDB-lite"/>
    </source>
</evidence>
<dbReference type="SUPFAM" id="SSF54211">
    <property type="entry name" value="Ribosomal protein S5 domain 2-like"/>
    <property type="match status" value="1"/>
</dbReference>
<dbReference type="InterPro" id="IPR023582">
    <property type="entry name" value="Impact"/>
</dbReference>
<reference evidence="4" key="2">
    <citation type="submission" date="2016-04" db="EMBL/GenBank/DDBJ databases">
        <authorList>
            <person name="Evans L.H."/>
            <person name="Alamgir A."/>
            <person name="Owens N."/>
            <person name="Weber N.D."/>
            <person name="Virtaneva K."/>
            <person name="Barbian K."/>
            <person name="Babar A."/>
            <person name="Rosenke K."/>
        </authorList>
    </citation>
    <scope>NUCLEOTIDE SEQUENCE</scope>
    <source>
        <strain evidence="4">UB2112</strain>
    </source>
</reference>
<keyword evidence="7" id="KW-1185">Reference proteome</keyword>
<feature type="region of interest" description="Disordered" evidence="2">
    <location>
        <begin position="207"/>
        <end position="248"/>
    </location>
</feature>
<dbReference type="Proteomes" id="UP000658997">
    <property type="component" value="Unassembled WGS sequence"/>
</dbReference>
<feature type="compositionally biased region" description="Basic and acidic residues" evidence="2">
    <location>
        <begin position="23"/>
        <end position="41"/>
    </location>
</feature>
<evidence type="ECO:0000313" key="5">
    <source>
        <dbReference type="EMBL" id="SYW73744.1"/>
    </source>
</evidence>
<dbReference type="GO" id="GO:0005737">
    <property type="term" value="C:cytoplasm"/>
    <property type="evidence" value="ECO:0007669"/>
    <property type="project" value="TreeGrafter"/>
</dbReference>
<dbReference type="Proteomes" id="UP000179920">
    <property type="component" value="Chromosome XI"/>
</dbReference>
<evidence type="ECO:0000256" key="1">
    <source>
        <dbReference type="ARBA" id="ARBA00007665"/>
    </source>
</evidence>
<dbReference type="Pfam" id="PF01205">
    <property type="entry name" value="Impact_N"/>
    <property type="match status" value="1"/>
</dbReference>
<evidence type="ECO:0000259" key="3">
    <source>
        <dbReference type="Pfam" id="PF01205"/>
    </source>
</evidence>
<evidence type="ECO:0000313" key="6">
    <source>
        <dbReference type="Proteomes" id="UP000179920"/>
    </source>
</evidence>
<dbReference type="GO" id="GO:0006446">
    <property type="term" value="P:regulation of translational initiation"/>
    <property type="evidence" value="ECO:0007669"/>
    <property type="project" value="TreeGrafter"/>
</dbReference>
<feature type="compositionally biased region" description="Basic residues" evidence="2">
    <location>
        <begin position="141"/>
        <end position="155"/>
    </location>
</feature>
<dbReference type="EMBL" id="LT558127">
    <property type="protein sequence ID" value="SAM83756.1"/>
    <property type="molecule type" value="Genomic_DNA"/>
</dbReference>
<protein>
    <recommendedName>
        <fullName evidence="3">Impact N-terminal domain-containing protein</fullName>
    </recommendedName>
</protein>
<name>A0A1K0H7D7_9BASI</name>
<dbReference type="AlphaFoldDB" id="A0A1K0H7D7"/>
<proteinExistence type="inferred from homology"/>
<feature type="compositionally biased region" description="Polar residues" evidence="2">
    <location>
        <begin position="520"/>
        <end position="540"/>
    </location>
</feature>
<organism evidence="4 6">
    <name type="scientific">Ustilago bromivora</name>
    <dbReference type="NCBI Taxonomy" id="307758"/>
    <lineage>
        <taxon>Eukaryota</taxon>
        <taxon>Fungi</taxon>
        <taxon>Dikarya</taxon>
        <taxon>Basidiomycota</taxon>
        <taxon>Ustilaginomycotina</taxon>
        <taxon>Ustilaginomycetes</taxon>
        <taxon>Ustilaginales</taxon>
        <taxon>Ustilaginaceae</taxon>
        <taxon>Ustilago</taxon>
    </lineage>
</organism>